<keyword evidence="2" id="KW-1185">Reference proteome</keyword>
<organism evidence="1 2">
    <name type="scientific">Acanthoscelides obtectus</name>
    <name type="common">Bean weevil</name>
    <name type="synonym">Bruchus obtectus</name>
    <dbReference type="NCBI Taxonomy" id="200917"/>
    <lineage>
        <taxon>Eukaryota</taxon>
        <taxon>Metazoa</taxon>
        <taxon>Ecdysozoa</taxon>
        <taxon>Arthropoda</taxon>
        <taxon>Hexapoda</taxon>
        <taxon>Insecta</taxon>
        <taxon>Pterygota</taxon>
        <taxon>Neoptera</taxon>
        <taxon>Endopterygota</taxon>
        <taxon>Coleoptera</taxon>
        <taxon>Polyphaga</taxon>
        <taxon>Cucujiformia</taxon>
        <taxon>Chrysomeloidea</taxon>
        <taxon>Chrysomelidae</taxon>
        <taxon>Bruchinae</taxon>
        <taxon>Bruchini</taxon>
        <taxon>Acanthoscelides</taxon>
    </lineage>
</organism>
<proteinExistence type="predicted"/>
<accession>A0A9P0KNY5</accession>
<evidence type="ECO:0000313" key="1">
    <source>
        <dbReference type="EMBL" id="CAH1974459.1"/>
    </source>
</evidence>
<dbReference type="EMBL" id="CAKOFQ010006825">
    <property type="protein sequence ID" value="CAH1974459.1"/>
    <property type="molecule type" value="Genomic_DNA"/>
</dbReference>
<protein>
    <submittedName>
        <fullName evidence="1">Uncharacterized protein</fullName>
    </submittedName>
</protein>
<name>A0A9P0KNY5_ACAOB</name>
<dbReference type="AlphaFoldDB" id="A0A9P0KNY5"/>
<dbReference type="Proteomes" id="UP001152888">
    <property type="component" value="Unassembled WGS sequence"/>
</dbReference>
<gene>
    <name evidence="1" type="ORF">ACAOBT_LOCUS11105</name>
</gene>
<comment type="caution">
    <text evidence="1">The sequence shown here is derived from an EMBL/GenBank/DDBJ whole genome shotgun (WGS) entry which is preliminary data.</text>
</comment>
<reference evidence="1" key="1">
    <citation type="submission" date="2022-03" db="EMBL/GenBank/DDBJ databases">
        <authorList>
            <person name="Sayadi A."/>
        </authorList>
    </citation>
    <scope>NUCLEOTIDE SEQUENCE</scope>
</reference>
<evidence type="ECO:0000313" key="2">
    <source>
        <dbReference type="Proteomes" id="UP001152888"/>
    </source>
</evidence>
<sequence length="45" mass="5294">MQTNLSISLKFVVPSFDRWQHTMITLTFLRNALCRQTRILIESPS</sequence>